<feature type="domain" description="Large ribosomal subunit protein uL15/eL18" evidence="4">
    <location>
        <begin position="30"/>
        <end position="121"/>
    </location>
</feature>
<comment type="caution">
    <text evidence="5">The sequence shown here is derived from an EMBL/GenBank/DDBJ whole genome shotgun (WGS) entry which is preliminary data.</text>
</comment>
<dbReference type="Proteomes" id="UP000732298">
    <property type="component" value="Unassembled WGS sequence"/>
</dbReference>
<reference evidence="5" key="1">
    <citation type="submission" date="2020-07" db="EMBL/GenBank/DDBJ databases">
        <title>Huge and variable diversity of episymbiotic CPR bacteria and DPANN archaea in groundwater ecosystems.</title>
        <authorList>
            <person name="He C.Y."/>
            <person name="Keren R."/>
            <person name="Whittaker M."/>
            <person name="Farag I.F."/>
            <person name="Doudna J."/>
            <person name="Cate J.H.D."/>
            <person name="Banfield J.F."/>
        </authorList>
    </citation>
    <scope>NUCLEOTIDE SEQUENCE</scope>
    <source>
        <strain evidence="5">NC_groundwater_1296_Ag_S-0.2um_52_80</strain>
    </source>
</reference>
<dbReference type="InterPro" id="IPR000039">
    <property type="entry name" value="Ribosomal_eL18"/>
</dbReference>
<dbReference type="NCBIfam" id="NF003079">
    <property type="entry name" value="PRK04005.1"/>
    <property type="match status" value="1"/>
</dbReference>
<dbReference type="InterPro" id="IPR036227">
    <property type="entry name" value="Ribosomal_uL15/eL18_sf"/>
</dbReference>
<gene>
    <name evidence="5" type="ORF">HY544_01655</name>
</gene>
<dbReference type="GO" id="GO:0006412">
    <property type="term" value="P:translation"/>
    <property type="evidence" value="ECO:0007669"/>
    <property type="project" value="InterPro"/>
</dbReference>
<evidence type="ECO:0000256" key="1">
    <source>
        <dbReference type="ARBA" id="ARBA00006815"/>
    </source>
</evidence>
<keyword evidence="2 5" id="KW-0689">Ribosomal protein</keyword>
<dbReference type="GO" id="GO:0022625">
    <property type="term" value="C:cytosolic large ribosomal subunit"/>
    <property type="evidence" value="ECO:0007669"/>
    <property type="project" value="TreeGrafter"/>
</dbReference>
<keyword evidence="3" id="KW-0687">Ribonucleoprotein</keyword>
<protein>
    <submittedName>
        <fullName evidence="5">50S ribosomal protein L18e</fullName>
    </submittedName>
</protein>
<dbReference type="Gene3D" id="3.100.10.10">
    <property type="match status" value="1"/>
</dbReference>
<dbReference type="GO" id="GO:0003723">
    <property type="term" value="F:RNA binding"/>
    <property type="evidence" value="ECO:0007669"/>
    <property type="project" value="TreeGrafter"/>
</dbReference>
<name>A0A8T3YI33_9ARCH</name>
<evidence type="ECO:0000259" key="4">
    <source>
        <dbReference type="Pfam" id="PF17135"/>
    </source>
</evidence>
<dbReference type="PANTHER" id="PTHR10934">
    <property type="entry name" value="60S RIBOSOMAL PROTEIN L18"/>
    <property type="match status" value="1"/>
</dbReference>
<dbReference type="AlphaFoldDB" id="A0A8T3YI33"/>
<evidence type="ECO:0000256" key="3">
    <source>
        <dbReference type="ARBA" id="ARBA00023274"/>
    </source>
</evidence>
<dbReference type="EMBL" id="JACQPB010000023">
    <property type="protein sequence ID" value="MBI4210194.1"/>
    <property type="molecule type" value="Genomic_DNA"/>
</dbReference>
<dbReference type="SUPFAM" id="SSF52080">
    <property type="entry name" value="Ribosomal proteins L15p and L18e"/>
    <property type="match status" value="1"/>
</dbReference>
<dbReference type="GO" id="GO:0003735">
    <property type="term" value="F:structural constituent of ribosome"/>
    <property type="evidence" value="ECO:0007669"/>
    <property type="project" value="InterPro"/>
</dbReference>
<evidence type="ECO:0000256" key="2">
    <source>
        <dbReference type="ARBA" id="ARBA00022980"/>
    </source>
</evidence>
<proteinExistence type="inferred from homology"/>
<evidence type="ECO:0000313" key="6">
    <source>
        <dbReference type="Proteomes" id="UP000732298"/>
    </source>
</evidence>
<comment type="similarity">
    <text evidence="1">Belongs to the eukaryotic ribosomal protein eL18 family.</text>
</comment>
<accession>A0A8T3YI33</accession>
<evidence type="ECO:0000313" key="5">
    <source>
        <dbReference type="EMBL" id="MBI4210194.1"/>
    </source>
</evidence>
<dbReference type="PANTHER" id="PTHR10934:SF2">
    <property type="entry name" value="LARGE RIBOSOMAL SUBUNIT PROTEIN EL18"/>
    <property type="match status" value="1"/>
</dbReference>
<dbReference type="Pfam" id="PF17135">
    <property type="entry name" value="Ribosomal_L18"/>
    <property type="match status" value="1"/>
</dbReference>
<organism evidence="5 6">
    <name type="scientific">Candidatus Iainarchaeum sp</name>
    <dbReference type="NCBI Taxonomy" id="3101447"/>
    <lineage>
        <taxon>Archaea</taxon>
        <taxon>Candidatus Iainarchaeota</taxon>
        <taxon>Candidatus Iainarchaeia</taxon>
        <taxon>Candidatus Iainarchaeales</taxon>
        <taxon>Candidatus Iainarchaeaceae</taxon>
        <taxon>Candidatus Iainarchaeum</taxon>
    </lineage>
</organism>
<dbReference type="InterPro" id="IPR021131">
    <property type="entry name" value="Ribosomal_uL15/eL18"/>
</dbReference>
<sequence>MRTGPTNKSTRELIVDLDKHGKKVKNGVWRLLSKKLGSSSRARVAMNVYKLSGMAAQSKGKTIVVPGKVLSKGDIKETARVACFACSAKARRKIEAAGGKVIGLKELMLENPKASTLVVMQ</sequence>